<evidence type="ECO:0000256" key="1">
    <source>
        <dbReference type="SAM" id="MobiDB-lite"/>
    </source>
</evidence>
<evidence type="ECO:0000313" key="3">
    <source>
        <dbReference type="EMBL" id="JAB95948.1"/>
    </source>
</evidence>
<evidence type="ECO:0000259" key="2">
    <source>
        <dbReference type="PROSITE" id="PS51029"/>
    </source>
</evidence>
<dbReference type="PANTHER" id="PTHR21505:SF12">
    <property type="entry name" value="MADF DOMAIN-CONTAINING PROTEIN-RELATED"/>
    <property type="match status" value="1"/>
</dbReference>
<dbReference type="AlphaFoldDB" id="W8BGB2"/>
<dbReference type="PANTHER" id="PTHR21505">
    <property type="entry name" value="MADF DOMAIN-CONTAINING PROTEIN-RELATED"/>
    <property type="match status" value="1"/>
</dbReference>
<dbReference type="PROSITE" id="PS51029">
    <property type="entry name" value="MADF"/>
    <property type="match status" value="1"/>
</dbReference>
<dbReference type="SMART" id="SM00595">
    <property type="entry name" value="MADF"/>
    <property type="match status" value="1"/>
</dbReference>
<reference evidence="3" key="2">
    <citation type="journal article" date="2014" name="BMC Genomics">
        <title>A genomic perspective to assessing quality of mass-reared SIT flies used in Mediterranean fruit fly (Ceratitis capitata) eradication in California.</title>
        <authorList>
            <person name="Calla B."/>
            <person name="Hall B."/>
            <person name="Hou S."/>
            <person name="Geib S.M."/>
        </authorList>
    </citation>
    <scope>NUCLEOTIDE SEQUENCE</scope>
</reference>
<feature type="compositionally biased region" description="Basic and acidic residues" evidence="1">
    <location>
        <begin position="113"/>
        <end position="122"/>
    </location>
</feature>
<dbReference type="EMBL" id="GAMC01010607">
    <property type="protein sequence ID" value="JAB95948.1"/>
    <property type="molecule type" value="mRNA"/>
</dbReference>
<dbReference type="Pfam" id="PF10545">
    <property type="entry name" value="MADF_DNA_bdg"/>
    <property type="match status" value="1"/>
</dbReference>
<feature type="region of interest" description="Disordered" evidence="1">
    <location>
        <begin position="109"/>
        <end position="143"/>
    </location>
</feature>
<dbReference type="OrthoDB" id="8190343at2759"/>
<accession>W8BGB2</accession>
<feature type="domain" description="MADF" evidence="2">
    <location>
        <begin position="10"/>
        <end position="101"/>
    </location>
</feature>
<dbReference type="InterPro" id="IPR006578">
    <property type="entry name" value="MADF-dom"/>
</dbReference>
<sequence>MDWRQAEILDLICMYRENECLWNWLSSEYKDVNLKKNTWAEIADHFGRDVGEIKKKIKNLRTGYVSEKKRVDSSLNEAGEPMYEPRLFYYDEMTFLNRVIVLRTSNLDEQNDDSMRDNKAEPSSDGEDMDAEKSDPLNENRAKRSINRGYVVVEKKKRTGLVDEIYTTPQNSRSRHTERETEITNTPAAVEAAQTQIVKMNELCKEETFCAMLCSELKRIRSEDIYDNATAEIFAILKSAKKADRRNAYKQEDD</sequence>
<reference evidence="3" key="1">
    <citation type="submission" date="2013-07" db="EMBL/GenBank/DDBJ databases">
        <authorList>
            <person name="Geib S."/>
        </authorList>
    </citation>
    <scope>NUCLEOTIDE SEQUENCE</scope>
</reference>
<feature type="compositionally biased region" description="Basic and acidic residues" evidence="1">
    <location>
        <begin position="131"/>
        <end position="142"/>
    </location>
</feature>
<name>W8BGB2_CERCA</name>
<proteinExistence type="evidence at transcript level"/>
<organism evidence="3">
    <name type="scientific">Ceratitis capitata</name>
    <name type="common">Mediterranean fruit fly</name>
    <name type="synonym">Tephritis capitata</name>
    <dbReference type="NCBI Taxonomy" id="7213"/>
    <lineage>
        <taxon>Eukaryota</taxon>
        <taxon>Metazoa</taxon>
        <taxon>Ecdysozoa</taxon>
        <taxon>Arthropoda</taxon>
        <taxon>Hexapoda</taxon>
        <taxon>Insecta</taxon>
        <taxon>Pterygota</taxon>
        <taxon>Neoptera</taxon>
        <taxon>Endopterygota</taxon>
        <taxon>Diptera</taxon>
        <taxon>Brachycera</taxon>
        <taxon>Muscomorpha</taxon>
        <taxon>Tephritoidea</taxon>
        <taxon>Tephritidae</taxon>
        <taxon>Ceratitis</taxon>
        <taxon>Ceratitis</taxon>
    </lineage>
</organism>
<protein>
    <recommendedName>
        <fullName evidence="2">MADF domain-containing protein</fullName>
    </recommendedName>
</protein>